<dbReference type="EMBL" id="VLTJ01000039">
    <property type="protein sequence ID" value="TSH90564.1"/>
    <property type="molecule type" value="Genomic_DNA"/>
</dbReference>
<dbReference type="InterPro" id="IPR048274">
    <property type="entry name" value="MC_hydratase"/>
</dbReference>
<proteinExistence type="predicted"/>
<keyword evidence="2" id="KW-1185">Reference proteome</keyword>
<dbReference type="AlphaFoldDB" id="A0A556ACF0"/>
<accession>A0A556ACF0</accession>
<dbReference type="InterPro" id="IPR052342">
    <property type="entry name" value="MCH/BMMD"/>
</dbReference>
<dbReference type="Pfam" id="PF19315">
    <property type="entry name" value="MC_hydratase"/>
    <property type="match status" value="1"/>
</dbReference>
<dbReference type="Proteomes" id="UP000318405">
    <property type="component" value="Unassembled WGS sequence"/>
</dbReference>
<comment type="caution">
    <text evidence="1">The sequence shown here is derived from an EMBL/GenBank/DDBJ whole genome shotgun (WGS) entry which is preliminary data.</text>
</comment>
<evidence type="ECO:0000313" key="2">
    <source>
        <dbReference type="Proteomes" id="UP000318405"/>
    </source>
</evidence>
<dbReference type="InterPro" id="IPR029069">
    <property type="entry name" value="HotDog_dom_sf"/>
</dbReference>
<organism evidence="1 2">
    <name type="scientific">Verticiella sediminum</name>
    <dbReference type="NCBI Taxonomy" id="1247510"/>
    <lineage>
        <taxon>Bacteria</taxon>
        <taxon>Pseudomonadati</taxon>
        <taxon>Pseudomonadota</taxon>
        <taxon>Betaproteobacteria</taxon>
        <taxon>Burkholderiales</taxon>
        <taxon>Alcaligenaceae</taxon>
        <taxon>Verticiella</taxon>
    </lineage>
</organism>
<sequence>MKIAKLTGRDNYFEAFRPGQVIRHARGKTIEPLENVLISNLVLNSAATHFDEHAMQGTQFGQRAVFGGVTAALVIGLASQDTAENALAEIGMTAMRLKSPVFHGDTLYAYTEVLSLADADRPDAGIAVFRHWGVNQKDAVVFECERTVLLKRASHWGDR</sequence>
<dbReference type="CDD" id="cd03451">
    <property type="entry name" value="FkbR2"/>
    <property type="match status" value="1"/>
</dbReference>
<dbReference type="PANTHER" id="PTHR43664:SF1">
    <property type="entry name" value="BETA-METHYLMALYL-COA DEHYDRATASE"/>
    <property type="match status" value="1"/>
</dbReference>
<dbReference type="GO" id="GO:0016829">
    <property type="term" value="F:lyase activity"/>
    <property type="evidence" value="ECO:0007669"/>
    <property type="project" value="InterPro"/>
</dbReference>
<evidence type="ECO:0000313" key="1">
    <source>
        <dbReference type="EMBL" id="TSH90564.1"/>
    </source>
</evidence>
<name>A0A556ACF0_9BURK</name>
<dbReference type="SUPFAM" id="SSF54637">
    <property type="entry name" value="Thioesterase/thiol ester dehydrase-isomerase"/>
    <property type="match status" value="1"/>
</dbReference>
<protein>
    <submittedName>
        <fullName evidence="1">MaoC family dehydratase</fullName>
    </submittedName>
</protein>
<dbReference type="PANTHER" id="PTHR43664">
    <property type="entry name" value="MONOAMINE OXIDASE-RELATED"/>
    <property type="match status" value="1"/>
</dbReference>
<gene>
    <name evidence="1" type="ORF">FOZ76_22415</name>
</gene>
<dbReference type="RefSeq" id="WP_143950481.1">
    <property type="nucleotide sequence ID" value="NZ_BAABMB010000003.1"/>
</dbReference>
<reference evidence="1 2" key="1">
    <citation type="submission" date="2019-07" db="EMBL/GenBank/DDBJ databases">
        <title>Qingshengfaniella alkalisoli gen. nov., sp. nov., isolated from saline soil.</title>
        <authorList>
            <person name="Xu L."/>
            <person name="Huang X.-X."/>
            <person name="Sun J.-Q."/>
        </authorList>
    </citation>
    <scope>NUCLEOTIDE SEQUENCE [LARGE SCALE GENOMIC DNA]</scope>
    <source>
        <strain evidence="1 2">DSM 27279</strain>
    </source>
</reference>
<dbReference type="OrthoDB" id="6703795at2"/>
<dbReference type="Gene3D" id="3.10.129.10">
    <property type="entry name" value="Hotdog Thioesterase"/>
    <property type="match status" value="1"/>
</dbReference>